<evidence type="ECO:0000256" key="1">
    <source>
        <dbReference type="ARBA" id="ARBA00022786"/>
    </source>
</evidence>
<feature type="compositionally biased region" description="Polar residues" evidence="2">
    <location>
        <begin position="7"/>
        <end position="22"/>
    </location>
</feature>
<dbReference type="InParanoid" id="K5VUL5"/>
<dbReference type="AlphaFoldDB" id="K5VUL5"/>
<reference evidence="4 5" key="1">
    <citation type="journal article" date="2012" name="BMC Genomics">
        <title>Comparative genomics of the white-rot fungi, Phanerochaete carnosa and P. chrysosporium, to elucidate the genetic basis of the distinct wood types they colonize.</title>
        <authorList>
            <person name="Suzuki H."/>
            <person name="MacDonald J."/>
            <person name="Syed K."/>
            <person name="Salamov A."/>
            <person name="Hori C."/>
            <person name="Aerts A."/>
            <person name="Henrissat B."/>
            <person name="Wiebenga A."/>
            <person name="vanKuyk P.A."/>
            <person name="Barry K."/>
            <person name="Lindquist E."/>
            <person name="LaButti K."/>
            <person name="Lapidus A."/>
            <person name="Lucas S."/>
            <person name="Coutinho P."/>
            <person name="Gong Y."/>
            <person name="Samejima M."/>
            <person name="Mahadevan R."/>
            <person name="Abou-Zaid M."/>
            <person name="de Vries R.P."/>
            <person name="Igarashi K."/>
            <person name="Yadav J.S."/>
            <person name="Grigoriev I.V."/>
            <person name="Master E.R."/>
        </authorList>
    </citation>
    <scope>NUCLEOTIDE SEQUENCE [LARGE SCALE GENOMIC DNA]</scope>
    <source>
        <strain evidence="4 5">HHB-10118-sp</strain>
    </source>
</reference>
<feature type="region of interest" description="Disordered" evidence="2">
    <location>
        <begin position="1"/>
        <end position="65"/>
    </location>
</feature>
<keyword evidence="5" id="KW-1185">Reference proteome</keyword>
<accession>K5VUL5</accession>
<dbReference type="GO" id="GO:0019005">
    <property type="term" value="C:SCF ubiquitin ligase complex"/>
    <property type="evidence" value="ECO:0007669"/>
    <property type="project" value="TreeGrafter"/>
</dbReference>
<dbReference type="Gene3D" id="1.20.1280.50">
    <property type="match status" value="1"/>
</dbReference>
<dbReference type="PANTHER" id="PTHR12874">
    <property type="entry name" value="F-BOX ONLY PROTEIN 48-RELATED"/>
    <property type="match status" value="1"/>
</dbReference>
<evidence type="ECO:0000256" key="2">
    <source>
        <dbReference type="SAM" id="MobiDB-lite"/>
    </source>
</evidence>
<dbReference type="SUPFAM" id="SSF81383">
    <property type="entry name" value="F-box domain"/>
    <property type="match status" value="1"/>
</dbReference>
<dbReference type="GeneID" id="18907334"/>
<gene>
    <name evidence="4" type="ORF">PHACADRAFT_104974</name>
</gene>
<dbReference type="InterPro" id="IPR036047">
    <property type="entry name" value="F-box-like_dom_sf"/>
</dbReference>
<name>K5VUL5_PHACS</name>
<keyword evidence="1" id="KW-0833">Ubl conjugation pathway</keyword>
<dbReference type="KEGG" id="pco:PHACADRAFT_104974"/>
<evidence type="ECO:0000259" key="3">
    <source>
        <dbReference type="PROSITE" id="PS50181"/>
    </source>
</evidence>
<dbReference type="OrthoDB" id="2117972at2759"/>
<protein>
    <recommendedName>
        <fullName evidence="3">F-box domain-containing protein</fullName>
    </recommendedName>
</protein>
<dbReference type="Proteomes" id="UP000008370">
    <property type="component" value="Unassembled WGS sequence"/>
</dbReference>
<organism evidence="4 5">
    <name type="scientific">Phanerochaete carnosa (strain HHB-10118-sp)</name>
    <name type="common">White-rot fungus</name>
    <name type="synonym">Peniophora carnosa</name>
    <dbReference type="NCBI Taxonomy" id="650164"/>
    <lineage>
        <taxon>Eukaryota</taxon>
        <taxon>Fungi</taxon>
        <taxon>Dikarya</taxon>
        <taxon>Basidiomycota</taxon>
        <taxon>Agaricomycotina</taxon>
        <taxon>Agaricomycetes</taxon>
        <taxon>Polyporales</taxon>
        <taxon>Phanerochaetaceae</taxon>
        <taxon>Phanerochaete</taxon>
    </lineage>
</organism>
<dbReference type="GO" id="GO:0005737">
    <property type="term" value="C:cytoplasm"/>
    <property type="evidence" value="ECO:0007669"/>
    <property type="project" value="TreeGrafter"/>
</dbReference>
<dbReference type="PROSITE" id="PS50181">
    <property type="entry name" value="FBOX"/>
    <property type="match status" value="1"/>
</dbReference>
<dbReference type="HOGENOM" id="CLU_017706_2_0_1"/>
<evidence type="ECO:0000313" key="5">
    <source>
        <dbReference type="Proteomes" id="UP000008370"/>
    </source>
</evidence>
<feature type="domain" description="F-box" evidence="3">
    <location>
        <begin position="182"/>
        <end position="228"/>
    </location>
</feature>
<dbReference type="STRING" id="650164.K5VUL5"/>
<dbReference type="Pfam" id="PF12937">
    <property type="entry name" value="F-box-like"/>
    <property type="match status" value="1"/>
</dbReference>
<dbReference type="RefSeq" id="XP_007400772.1">
    <property type="nucleotide sequence ID" value="XM_007400710.1"/>
</dbReference>
<evidence type="ECO:0000313" key="4">
    <source>
        <dbReference type="EMBL" id="EKM50500.1"/>
    </source>
</evidence>
<dbReference type="SMART" id="SM00256">
    <property type="entry name" value="FBOX"/>
    <property type="match status" value="1"/>
</dbReference>
<dbReference type="Pfam" id="PF19270">
    <property type="entry name" value="FBO_C"/>
    <property type="match status" value="1"/>
</dbReference>
<dbReference type="FunCoup" id="K5VUL5">
    <property type="interactions" value="63"/>
</dbReference>
<dbReference type="GO" id="GO:0031146">
    <property type="term" value="P:SCF-dependent proteasomal ubiquitin-dependent protein catabolic process"/>
    <property type="evidence" value="ECO:0007669"/>
    <property type="project" value="TreeGrafter"/>
</dbReference>
<dbReference type="EMBL" id="JH930478">
    <property type="protein sequence ID" value="EKM50500.1"/>
    <property type="molecule type" value="Genomic_DNA"/>
</dbReference>
<proteinExistence type="predicted"/>
<feature type="compositionally biased region" description="Low complexity" evidence="2">
    <location>
        <begin position="39"/>
        <end position="53"/>
    </location>
</feature>
<dbReference type="InterPro" id="IPR001810">
    <property type="entry name" value="F-box_dom"/>
</dbReference>
<dbReference type="InterPro" id="IPR045464">
    <property type="entry name" value="Hrt3/FBXO9_C"/>
</dbReference>
<dbReference type="PANTHER" id="PTHR12874:SF9">
    <property type="entry name" value="F-BOX ONLY PROTEIN 48"/>
    <property type="match status" value="1"/>
</dbReference>
<sequence>MRRKRAGSTQAGSSAQVQSAGTLETAKQDTAGTVAPRRSAQPIPSIPAASDAAGSLLRPGPTASLSPSATKALEIYEKAVAHEQRSELDEALRLYRQAFRIHEDVARLYERSEYHSLHMKASVDMVRLTYDMDKLHVSADSSGGIAVTLPAHHGVVTGTLAGIMAPWGLLDIKFEPEDEKEPVYLQTLPDELLVHILEFLNTTSLERFALVNRKARVLTLDSSLWRRFVLSIYQSPQIGEKEDITELVEKYMGDFRRVYIEHPRVRLDGVYIAVCHYIRDGLSENAWVNVSHLITYHRYLRFYPNGEVLSLLTNEEVSPQQAIPLLKPTLRMKGFFIGNWRLEGTTVYITDLMNPSGDSMRYSFQMILELRSRPLGRWNRLDFRAYDSVSLASGEATPLALKNDRPFWFSKVRSYAV</sequence>